<dbReference type="Gene3D" id="4.10.1000.10">
    <property type="entry name" value="Zinc finger, CCCH-type"/>
    <property type="match status" value="1"/>
</dbReference>
<evidence type="ECO:0000313" key="9">
    <source>
        <dbReference type="Proteomes" id="UP000023152"/>
    </source>
</evidence>
<feature type="domain" description="C3H1-type" evidence="6">
    <location>
        <begin position="59"/>
        <end position="85"/>
    </location>
</feature>
<dbReference type="PANTHER" id="PTHR46651:SF1">
    <property type="entry name" value="SMALL MUTS RELATED FAMILY PROTEIN"/>
    <property type="match status" value="1"/>
</dbReference>
<dbReference type="AlphaFoldDB" id="X6NY24"/>
<feature type="zinc finger region" description="C3H1-type" evidence="4">
    <location>
        <begin position="59"/>
        <end position="85"/>
    </location>
</feature>
<dbReference type="InterPro" id="IPR036855">
    <property type="entry name" value="Znf_CCCH_sf"/>
</dbReference>
<feature type="compositionally biased region" description="Low complexity" evidence="5">
    <location>
        <begin position="113"/>
        <end position="129"/>
    </location>
</feature>
<dbReference type="Proteomes" id="UP000023152">
    <property type="component" value="Unassembled WGS sequence"/>
</dbReference>
<comment type="caution">
    <text evidence="8">The sequence shown here is derived from an EMBL/GenBank/DDBJ whole genome shotgun (WGS) entry which is preliminary data.</text>
</comment>
<feature type="region of interest" description="Disordered" evidence="5">
    <location>
        <begin position="113"/>
        <end position="132"/>
    </location>
</feature>
<name>X6NY24_RETFI</name>
<feature type="zinc finger region" description="C3H1-type" evidence="4">
    <location>
        <begin position="32"/>
        <end position="58"/>
    </location>
</feature>
<dbReference type="GO" id="GO:0008270">
    <property type="term" value="F:zinc ion binding"/>
    <property type="evidence" value="ECO:0007669"/>
    <property type="project" value="UniProtKB-KW"/>
</dbReference>
<reference evidence="8 9" key="1">
    <citation type="journal article" date="2013" name="Curr. Biol.">
        <title>The Genome of the Foraminiferan Reticulomyxa filosa.</title>
        <authorList>
            <person name="Glockner G."/>
            <person name="Hulsmann N."/>
            <person name="Schleicher M."/>
            <person name="Noegel A.A."/>
            <person name="Eichinger L."/>
            <person name="Gallinger C."/>
            <person name="Pawlowski J."/>
            <person name="Sierra R."/>
            <person name="Euteneuer U."/>
            <person name="Pillet L."/>
            <person name="Moustafa A."/>
            <person name="Platzer M."/>
            <person name="Groth M."/>
            <person name="Szafranski K."/>
            <person name="Schliwa M."/>
        </authorList>
    </citation>
    <scope>NUCLEOTIDE SEQUENCE [LARGE SCALE GENOMIC DNA]</scope>
</reference>
<keyword evidence="1 4" id="KW-0479">Metal-binding</keyword>
<feature type="domain" description="C3H1-type" evidence="6">
    <location>
        <begin position="32"/>
        <end position="58"/>
    </location>
</feature>
<dbReference type="InterPro" id="IPR002625">
    <property type="entry name" value="Smr_dom"/>
</dbReference>
<organism evidence="8 9">
    <name type="scientific">Reticulomyxa filosa</name>
    <dbReference type="NCBI Taxonomy" id="46433"/>
    <lineage>
        <taxon>Eukaryota</taxon>
        <taxon>Sar</taxon>
        <taxon>Rhizaria</taxon>
        <taxon>Retaria</taxon>
        <taxon>Foraminifera</taxon>
        <taxon>Monothalamids</taxon>
        <taxon>Reticulomyxidae</taxon>
        <taxon>Reticulomyxa</taxon>
    </lineage>
</organism>
<feature type="compositionally biased region" description="Polar residues" evidence="5">
    <location>
        <begin position="202"/>
        <end position="215"/>
    </location>
</feature>
<evidence type="ECO:0000259" key="7">
    <source>
        <dbReference type="PROSITE" id="PS50828"/>
    </source>
</evidence>
<dbReference type="EMBL" id="ASPP01005339">
    <property type="protein sequence ID" value="ETO30734.1"/>
    <property type="molecule type" value="Genomic_DNA"/>
</dbReference>
<evidence type="ECO:0000313" key="8">
    <source>
        <dbReference type="EMBL" id="ETO30734.1"/>
    </source>
</evidence>
<dbReference type="Gene3D" id="3.30.1370.110">
    <property type="match status" value="1"/>
</dbReference>
<evidence type="ECO:0000259" key="6">
    <source>
        <dbReference type="PROSITE" id="PS50103"/>
    </source>
</evidence>
<keyword evidence="2 4" id="KW-0863">Zinc-finger</keyword>
<gene>
    <name evidence="8" type="ORF">RFI_06382</name>
</gene>
<dbReference type="SUPFAM" id="SSF90229">
    <property type="entry name" value="CCCH zinc finger"/>
    <property type="match status" value="1"/>
</dbReference>
<dbReference type="InterPro" id="IPR036063">
    <property type="entry name" value="Smr_dom_sf"/>
</dbReference>
<evidence type="ECO:0000256" key="2">
    <source>
        <dbReference type="ARBA" id="ARBA00022771"/>
    </source>
</evidence>
<dbReference type="InterPro" id="IPR013899">
    <property type="entry name" value="DUF1771"/>
</dbReference>
<evidence type="ECO:0000256" key="5">
    <source>
        <dbReference type="SAM" id="MobiDB-lite"/>
    </source>
</evidence>
<dbReference type="InterPro" id="IPR053242">
    <property type="entry name" value="PAM2-like_domain"/>
</dbReference>
<proteinExistence type="predicted"/>
<evidence type="ECO:0000256" key="1">
    <source>
        <dbReference type="ARBA" id="ARBA00022723"/>
    </source>
</evidence>
<dbReference type="PANTHER" id="PTHR46651">
    <property type="entry name" value="POLYADENYLATE-BINDING PROTEIN-INTERACTING PROTEIN 7"/>
    <property type="match status" value="1"/>
</dbReference>
<evidence type="ECO:0000256" key="4">
    <source>
        <dbReference type="PROSITE-ProRule" id="PRU00723"/>
    </source>
</evidence>
<evidence type="ECO:0000256" key="3">
    <source>
        <dbReference type="ARBA" id="ARBA00022833"/>
    </source>
</evidence>
<dbReference type="InterPro" id="IPR000571">
    <property type="entry name" value="Znf_CCCH"/>
</dbReference>
<accession>X6NY24</accession>
<dbReference type="PROSITE" id="PS50828">
    <property type="entry name" value="SMR"/>
    <property type="match status" value="1"/>
</dbReference>
<feature type="domain" description="Smr" evidence="7">
    <location>
        <begin position="304"/>
        <end position="348"/>
    </location>
</feature>
<dbReference type="SMART" id="SM00356">
    <property type="entry name" value="ZnF_C3H1"/>
    <property type="match status" value="2"/>
</dbReference>
<sequence>MNRHVNNIKPVVATLLQQHEHLNAIGTEDKRNETKQVCKFYLLGDCQLVKCPFLHDTNTVSAICKYWAWGYCARDKKCMYLHQLVDKTTNQYPKEVEEPISMATMSTLTISTTSTTSTTTTQKTTSVATEETKKGPKKITQIVAKLRLSRLIDQFPNVNSQSIQALLIKNNYNDDITHEELTKKYGQPKVSQRSVSEPAPLLSQNNTSKSKTGNAHQTTVHWVDTGSNLNQLYKSTRSEAERHAILRNQYFIKAVDAFIKGNKKLAKDLSLKGREHDEQMKKLHSKAADAIFKERNAHLSMNIIDVHGLHIHEAVQQVKQRVQDLKRLCSQKKKNKPSRKLEILTGTGQSFCLPFKNLQNSTNFSVKKYVLEVKVASSRFFFENILLFIFFYKKKTNKIKLISHSHWSQNPTMLLLNVKKKVANMLK</sequence>
<keyword evidence="3 4" id="KW-0862">Zinc</keyword>
<protein>
    <submittedName>
        <fullName evidence="8">Uncharacterized protein</fullName>
    </submittedName>
</protein>
<dbReference type="PROSITE" id="PS50103">
    <property type="entry name" value="ZF_C3H1"/>
    <property type="match status" value="2"/>
</dbReference>
<keyword evidence="9" id="KW-1185">Reference proteome</keyword>
<dbReference type="SMART" id="SM01162">
    <property type="entry name" value="DUF1771"/>
    <property type="match status" value="1"/>
</dbReference>
<dbReference type="OrthoDB" id="3231855at2759"/>
<feature type="region of interest" description="Disordered" evidence="5">
    <location>
        <begin position="186"/>
        <end position="215"/>
    </location>
</feature>
<dbReference type="Pfam" id="PF08590">
    <property type="entry name" value="DUF1771"/>
    <property type="match status" value="1"/>
</dbReference>